<dbReference type="Gene3D" id="1.20.920.10">
    <property type="entry name" value="Bromodomain-like"/>
    <property type="match status" value="2"/>
</dbReference>
<accession>B6AHS9</accession>
<dbReference type="SUPFAM" id="SSF47370">
    <property type="entry name" value="Bromodomain"/>
    <property type="match status" value="2"/>
</dbReference>
<dbReference type="Proteomes" id="UP000001460">
    <property type="component" value="Unassembled WGS sequence"/>
</dbReference>
<keyword evidence="6" id="KW-1185">Reference proteome</keyword>
<reference evidence="5" key="1">
    <citation type="submission" date="2008-06" db="EMBL/GenBank/DDBJ databases">
        <authorList>
            <person name="Lorenzi H."/>
            <person name="Inman J."/>
            <person name="Miller J."/>
            <person name="Schobel S."/>
            <person name="Amedeo P."/>
            <person name="Caler E.V."/>
            <person name="da Silva J."/>
        </authorList>
    </citation>
    <scope>NUCLEOTIDE SEQUENCE [LARGE SCALE GENOMIC DNA]</scope>
    <source>
        <strain evidence="5">RN66</strain>
    </source>
</reference>
<dbReference type="OrthoDB" id="21449at2759"/>
<organism evidence="5 6">
    <name type="scientific">Cryptosporidium muris (strain RN66)</name>
    <dbReference type="NCBI Taxonomy" id="441375"/>
    <lineage>
        <taxon>Eukaryota</taxon>
        <taxon>Sar</taxon>
        <taxon>Alveolata</taxon>
        <taxon>Apicomplexa</taxon>
        <taxon>Conoidasida</taxon>
        <taxon>Coccidia</taxon>
        <taxon>Eucoccidiorida</taxon>
        <taxon>Eimeriorina</taxon>
        <taxon>Cryptosporidiidae</taxon>
        <taxon>Cryptosporidium</taxon>
    </lineage>
</organism>
<dbReference type="RefSeq" id="XP_002142119.1">
    <property type="nucleotide sequence ID" value="XM_002142083.1"/>
</dbReference>
<proteinExistence type="predicted"/>
<keyword evidence="1 2" id="KW-0103">Bromodomain</keyword>
<dbReference type="PROSITE" id="PS00633">
    <property type="entry name" value="BROMODOMAIN_1"/>
    <property type="match status" value="1"/>
</dbReference>
<evidence type="ECO:0000256" key="3">
    <source>
        <dbReference type="SAM" id="MobiDB-lite"/>
    </source>
</evidence>
<dbReference type="STRING" id="441375.B6AHS9"/>
<evidence type="ECO:0000256" key="1">
    <source>
        <dbReference type="ARBA" id="ARBA00023117"/>
    </source>
</evidence>
<dbReference type="InterPro" id="IPR001487">
    <property type="entry name" value="Bromodomain"/>
</dbReference>
<feature type="domain" description="Bromo" evidence="4">
    <location>
        <begin position="224"/>
        <end position="313"/>
    </location>
</feature>
<feature type="compositionally biased region" description="Basic and acidic residues" evidence="3">
    <location>
        <begin position="169"/>
        <end position="191"/>
    </location>
</feature>
<dbReference type="eggNOG" id="KOG1474">
    <property type="taxonomic scope" value="Eukaryota"/>
</dbReference>
<gene>
    <name evidence="5" type="ORF">CMU_028440</name>
</gene>
<dbReference type="Pfam" id="PF00439">
    <property type="entry name" value="Bromodomain"/>
    <property type="match status" value="2"/>
</dbReference>
<feature type="domain" description="Bromo" evidence="4">
    <location>
        <begin position="26"/>
        <end position="91"/>
    </location>
</feature>
<protein>
    <submittedName>
        <fullName evidence="5">Bromodomain-containing protein</fullName>
    </submittedName>
</protein>
<dbReference type="InterPro" id="IPR018359">
    <property type="entry name" value="Bromodomain_CS"/>
</dbReference>
<evidence type="ECO:0000259" key="4">
    <source>
        <dbReference type="PROSITE" id="PS50014"/>
    </source>
</evidence>
<dbReference type="AlphaFoldDB" id="B6AHS9"/>
<dbReference type="EMBL" id="DS989735">
    <property type="protein sequence ID" value="EEA07770.1"/>
    <property type="molecule type" value="Genomic_DNA"/>
</dbReference>
<evidence type="ECO:0000313" key="5">
    <source>
        <dbReference type="EMBL" id="EEA07770.1"/>
    </source>
</evidence>
<dbReference type="GeneID" id="6997355"/>
<sequence length="661" mass="76692">MSSDILEQPITRTIKRKLLVCLDNLRKQPYFKPFKDPIDPVKNQCPDYFEVIKKPIDLHTIVSKLNKDTYRTLLEFYEDVMLIFSNCRCYNTAPYCSPLLEYCYLAERKFRDEWSKLGFSNSGELLDVNVDDTSTLDESSSIVSFTSNKRIKIAKNSYRLNGDVFSNTNRREETNNKQRAAKSDTHTENSDILKQSTKKPRNNHTKNCTEDWRIECMKILDLMRKDSSSFLFENPVLESTELNDETKSKYREIVTECMDYKTIEARLLNNVKKRQKKPISNKETINSPEEFEKLMRLVYMNCMTFNPPTGECKWIYDAGKNSMQKFLSLCNRSPLFNKNISNCNEKLNNSYKLGSEDITIKEPHKRGGALRVVSVRSKISSITKNKIISKWNKFSMEWRQKILTQNKDRKSCKDENLNGIDDVTTVIENCKSDMGKINFSINNLKLMNNIKKCSITCDIFPEDYIGIYADDINANMSANIKFITTKPNEQSTIISTGKCLRKGSCYYTSTTIYIPVLYVGNIKSDWQKAIIIEDFLLNSNLSVNCRTCIFYSIHINDINDISSQCINQINLAAISLDEEIDGHFIELDLFIKSDSEIFPELYIDYSDKINFDILNVLKKVKINFIIGNDSNINFKINLSSKKHDFLPLKYLISLYEKILRL</sequence>
<name>B6AHS9_CRYMR</name>
<evidence type="ECO:0000313" key="6">
    <source>
        <dbReference type="Proteomes" id="UP000001460"/>
    </source>
</evidence>
<dbReference type="PRINTS" id="PR00503">
    <property type="entry name" value="BROMODOMAIN"/>
</dbReference>
<dbReference type="PROSITE" id="PS50014">
    <property type="entry name" value="BROMODOMAIN_2"/>
    <property type="match status" value="2"/>
</dbReference>
<dbReference type="CDD" id="cd04369">
    <property type="entry name" value="Bromodomain"/>
    <property type="match status" value="1"/>
</dbReference>
<dbReference type="VEuPathDB" id="CryptoDB:CMU_028440"/>
<feature type="region of interest" description="Disordered" evidence="3">
    <location>
        <begin position="165"/>
        <end position="206"/>
    </location>
</feature>
<dbReference type="PANTHER" id="PTHR45926">
    <property type="entry name" value="OSJNBA0053K19.4 PROTEIN"/>
    <property type="match status" value="1"/>
</dbReference>
<dbReference type="SMART" id="SM00297">
    <property type="entry name" value="BROMO"/>
    <property type="match status" value="2"/>
</dbReference>
<dbReference type="InterPro" id="IPR036427">
    <property type="entry name" value="Bromodomain-like_sf"/>
</dbReference>
<evidence type="ECO:0000256" key="2">
    <source>
        <dbReference type="PROSITE-ProRule" id="PRU00035"/>
    </source>
</evidence>